<evidence type="ECO:0000313" key="6">
    <source>
        <dbReference type="EMBL" id="EPF73948.1"/>
    </source>
</evidence>
<evidence type="ECO:0000313" key="7">
    <source>
        <dbReference type="Proteomes" id="UP000014568"/>
    </source>
</evidence>
<evidence type="ECO:0000256" key="4">
    <source>
        <dbReference type="ARBA" id="ARBA00022679"/>
    </source>
</evidence>
<comment type="pathway">
    <text evidence="1">Carbohydrate metabolism; tricarboxylic acid cycle; isocitrate from oxaloacetate: step 1/2.</text>
</comment>
<keyword evidence="4 5" id="KW-0808">Transferase</keyword>
<organism evidence="6 7">
    <name type="scientific">Acinetobacter rudis CIP 110305</name>
    <dbReference type="NCBI Taxonomy" id="421052"/>
    <lineage>
        <taxon>Bacteria</taxon>
        <taxon>Pseudomonadati</taxon>
        <taxon>Pseudomonadota</taxon>
        <taxon>Gammaproteobacteria</taxon>
        <taxon>Moraxellales</taxon>
        <taxon>Moraxellaceae</taxon>
        <taxon>Acinetobacter</taxon>
    </lineage>
</organism>
<dbReference type="InterPro" id="IPR016142">
    <property type="entry name" value="Citrate_synth-like_lrg_a-sub"/>
</dbReference>
<dbReference type="InterPro" id="IPR019810">
    <property type="entry name" value="Citrate_synthase_AS"/>
</dbReference>
<evidence type="ECO:0000256" key="3">
    <source>
        <dbReference type="ARBA" id="ARBA00012972"/>
    </source>
</evidence>
<dbReference type="InterPro" id="IPR002020">
    <property type="entry name" value="Citrate_synthase"/>
</dbReference>
<dbReference type="GO" id="GO:0006099">
    <property type="term" value="P:tricarboxylic acid cycle"/>
    <property type="evidence" value="ECO:0007669"/>
    <property type="project" value="UniProtKB-UniPathway"/>
</dbReference>
<dbReference type="GO" id="GO:0036440">
    <property type="term" value="F:citrate synthase activity"/>
    <property type="evidence" value="ECO:0007669"/>
    <property type="project" value="UniProtKB-EC"/>
</dbReference>
<keyword evidence="7" id="KW-1185">Reference proteome</keyword>
<dbReference type="Pfam" id="PF00285">
    <property type="entry name" value="Citrate_synt"/>
    <property type="match status" value="1"/>
</dbReference>
<dbReference type="EC" id="2.3.3.16" evidence="3"/>
<dbReference type="eggNOG" id="COG0372">
    <property type="taxonomic scope" value="Bacteria"/>
</dbReference>
<dbReference type="PANTHER" id="PTHR11739">
    <property type="entry name" value="CITRATE SYNTHASE"/>
    <property type="match status" value="1"/>
</dbReference>
<dbReference type="Gene3D" id="1.10.580.10">
    <property type="entry name" value="Citrate Synthase, domain 1"/>
    <property type="match status" value="1"/>
</dbReference>
<accession>S3N673</accession>
<reference evidence="6 7" key="1">
    <citation type="submission" date="2013-06" db="EMBL/GenBank/DDBJ databases">
        <title>The Genome Sequence of Acinetobacter rudis CIP 110305.</title>
        <authorList>
            <consortium name="The Broad Institute Genome Sequencing Platform"/>
            <consortium name="The Broad Institute Genome Sequencing Center for Infectious Disease"/>
            <person name="Cerqueira G."/>
            <person name="Feldgarden M."/>
            <person name="Courvalin P."/>
            <person name="Perichon B."/>
            <person name="Grillot-Courvalin C."/>
            <person name="Clermont D."/>
            <person name="Rocha E."/>
            <person name="Yoon E.-J."/>
            <person name="Nemec A."/>
            <person name="Young S.K."/>
            <person name="Zeng Q."/>
            <person name="Gargeya S."/>
            <person name="Fitzgerald M."/>
            <person name="Abouelleil A."/>
            <person name="Alvarado L."/>
            <person name="Berlin A.M."/>
            <person name="Chapman S.B."/>
            <person name="Dewar J."/>
            <person name="Goldberg J."/>
            <person name="Griggs A."/>
            <person name="Gujja S."/>
            <person name="Hansen M."/>
            <person name="Howarth C."/>
            <person name="Imamovic A."/>
            <person name="Larimer J."/>
            <person name="McCowan C."/>
            <person name="Murphy C."/>
            <person name="Pearson M."/>
            <person name="Priest M."/>
            <person name="Roberts A."/>
            <person name="Saif S."/>
            <person name="Shea T."/>
            <person name="Sykes S."/>
            <person name="Wortman J."/>
            <person name="Nusbaum C."/>
            <person name="Birren B."/>
        </authorList>
    </citation>
    <scope>NUCLEOTIDE SEQUENCE [LARGE SCALE GENOMIC DNA]</scope>
    <source>
        <strain evidence="6 7">CIP 110305</strain>
    </source>
</reference>
<dbReference type="InterPro" id="IPR016143">
    <property type="entry name" value="Citrate_synth-like_sm_a-sub"/>
</dbReference>
<dbReference type="Gene3D" id="1.10.230.10">
    <property type="entry name" value="Cytochrome P450-Terp, domain 2"/>
    <property type="match status" value="1"/>
</dbReference>
<dbReference type="STRING" id="632955.GCA_000829675_02552"/>
<evidence type="ECO:0000256" key="2">
    <source>
        <dbReference type="ARBA" id="ARBA00010566"/>
    </source>
</evidence>
<proteinExistence type="inferred from homology"/>
<dbReference type="NCBIfam" id="NF009005">
    <property type="entry name" value="PRK12350.1"/>
    <property type="match status" value="1"/>
</dbReference>
<name>S3N673_9GAMM</name>
<evidence type="ECO:0000256" key="5">
    <source>
        <dbReference type="RuleBase" id="RU003406"/>
    </source>
</evidence>
<dbReference type="RefSeq" id="WP_016656234.1">
    <property type="nucleotide sequence ID" value="NZ_KE340353.1"/>
</dbReference>
<dbReference type="EMBL" id="ATGI01000022">
    <property type="protein sequence ID" value="EPF73948.1"/>
    <property type="molecule type" value="Genomic_DNA"/>
</dbReference>
<dbReference type="OrthoDB" id="9800864at2"/>
<dbReference type="SUPFAM" id="SSF48256">
    <property type="entry name" value="Citrate synthase"/>
    <property type="match status" value="1"/>
</dbReference>
<comment type="caution">
    <text evidence="6">The sequence shown here is derived from an EMBL/GenBank/DDBJ whole genome shotgun (WGS) entry which is preliminary data.</text>
</comment>
<dbReference type="PRINTS" id="PR00143">
    <property type="entry name" value="CITRTSNTHASE"/>
</dbReference>
<dbReference type="PATRIC" id="fig|421052.3.peg.1784"/>
<sequence>MTIDLDDAIAAETKLSHVDGDNGELIILGENLKDIVKLEFEEVLSKLFKNLFHINYTHDEIKVLLAKARKEVFSLYEPNDVFLSEMPIVDAVRTLISKIKDGNDIETAIKLIAAIGVFTAALISKRNHRKLLVPDLNINHATDILRIAGLDYSEIHSTALNTYLVTIIDHGLNASTFTSRVVASTHAGLTSSVIAALSALKGPLHGGAPGPVLDMIDQISSQENALPWLETTLKKGERLMGFGHRIYKVRDPRADALKEALLSLNDSFVVDKNKLNLAYFIEITALDVLKRTKPNRPLHTNVEFYTALLLDSLGFNRADFTAIFAAGRVAGWLAHAREQIMYGRLIRPQSKYIGNLPNNNTMT</sequence>
<dbReference type="UniPathway" id="UPA00223">
    <property type="reaction ID" value="UER00717"/>
</dbReference>
<dbReference type="Proteomes" id="UP000014568">
    <property type="component" value="Unassembled WGS sequence"/>
</dbReference>
<protein>
    <recommendedName>
        <fullName evidence="3">citrate synthase (unknown stereospecificity)</fullName>
        <ecNumber evidence="3">2.3.3.16</ecNumber>
    </recommendedName>
</protein>
<dbReference type="GO" id="GO:0005829">
    <property type="term" value="C:cytosol"/>
    <property type="evidence" value="ECO:0007669"/>
    <property type="project" value="TreeGrafter"/>
</dbReference>
<dbReference type="HOGENOM" id="CLU_025068_2_1_6"/>
<comment type="similarity">
    <text evidence="2 5">Belongs to the citrate synthase family.</text>
</comment>
<evidence type="ECO:0000256" key="1">
    <source>
        <dbReference type="ARBA" id="ARBA00004751"/>
    </source>
</evidence>
<dbReference type="PANTHER" id="PTHR11739:SF23">
    <property type="entry name" value="CITRATE SYNTHASE 2-RELATED"/>
    <property type="match status" value="1"/>
</dbReference>
<dbReference type="AlphaFoldDB" id="S3N673"/>
<dbReference type="PROSITE" id="PS00480">
    <property type="entry name" value="CITRATE_SYNTHASE"/>
    <property type="match status" value="1"/>
</dbReference>
<dbReference type="InterPro" id="IPR036969">
    <property type="entry name" value="Citrate_synthase_sf"/>
</dbReference>
<dbReference type="GO" id="GO:0005975">
    <property type="term" value="P:carbohydrate metabolic process"/>
    <property type="evidence" value="ECO:0007669"/>
    <property type="project" value="TreeGrafter"/>
</dbReference>
<gene>
    <name evidence="6" type="ORF">F945_01827</name>
</gene>